<evidence type="ECO:0000256" key="1">
    <source>
        <dbReference type="ARBA" id="ARBA00004141"/>
    </source>
</evidence>
<feature type="region of interest" description="Disordered" evidence="10">
    <location>
        <begin position="1"/>
        <end position="56"/>
    </location>
</feature>
<evidence type="ECO:0000256" key="6">
    <source>
        <dbReference type="ARBA" id="ARBA00022741"/>
    </source>
</evidence>
<feature type="compositionally biased region" description="Polar residues" evidence="10">
    <location>
        <begin position="10"/>
        <end position="31"/>
    </location>
</feature>
<dbReference type="GO" id="GO:0005319">
    <property type="term" value="F:lipid transporter activity"/>
    <property type="evidence" value="ECO:0007669"/>
    <property type="project" value="TreeGrafter"/>
</dbReference>
<dbReference type="PROSITE" id="PS50893">
    <property type="entry name" value="ABC_TRANSPORTER_2"/>
    <property type="match status" value="1"/>
</dbReference>
<dbReference type="Proteomes" id="UP000242875">
    <property type="component" value="Unassembled WGS sequence"/>
</dbReference>
<dbReference type="PANTHER" id="PTHR19229">
    <property type="entry name" value="ATP-BINDING CASSETTE TRANSPORTER SUBFAMILY A ABCA"/>
    <property type="match status" value="1"/>
</dbReference>
<evidence type="ECO:0000256" key="4">
    <source>
        <dbReference type="ARBA" id="ARBA00022692"/>
    </source>
</evidence>
<protein>
    <recommendedName>
        <fullName evidence="12">ABC transporter domain-containing protein</fullName>
    </recommendedName>
</protein>
<dbReference type="InterPro" id="IPR027417">
    <property type="entry name" value="P-loop_NTPase"/>
</dbReference>
<feature type="transmembrane region" description="Helical" evidence="11">
    <location>
        <begin position="728"/>
        <end position="747"/>
    </location>
</feature>
<dbReference type="Gene3D" id="3.40.50.300">
    <property type="entry name" value="P-loop containing nucleotide triphosphate hydrolases"/>
    <property type="match status" value="1"/>
</dbReference>
<evidence type="ECO:0000256" key="5">
    <source>
        <dbReference type="ARBA" id="ARBA00022737"/>
    </source>
</evidence>
<accession>A0A261Y667</accession>
<sequence>MDGRDVIETVNENDSRAPTSASVISTPGSTTIDERMSDGDSDKHGHSKDANGVDWKGSESTFPVTETVLADKSPRPVKSYQIRALTRKTLAYQKRQYVVNICCVALCPLLMVVVSWLLGFIITMLVVNTSPPSVFITCSDQNATNAQGIALGVTDNSTLPGVPISQYPKAPNDAKYINFTNYKVIPQTLGPQISAGCVWWFEHDYEYRAPYENNPQIANAFRRDSTFQPDPQGGWFSVQNLAYPIDLSQSQTSPWAYVWDNTGVNSGAKPQLPSVSIPGGIQGVATLAGGLSGGSAGGNPLAATGGNASAALNPSAIIGANPQYAQIAQFLPYLPIGQNANYSGPQPGQAGFPWPNDTTSTGLLGSIDLNLYANITINNATSDPTQRYVLSDFQPVPYFIKIDSSEPRSNTTSYLTAKIRDTINQLSTVNKSALLDSNPPPEVTLEFYANIASIVTEMPWGALIFDAINTDAKTWNYTLQYGTDSRLANAASFPSRGFRQMVQQSMLSNAFMRASNASALANATITHGYRVMPDYYSSQVNIPIATLAGRVLYPFGVSFLLPIFVIILVREKEERILVMMKMNGLKVRTYYMTHYLHFYSLHVLSTLVFIIAGFACQMELFTRTQPGVYLLLFFIWGFTQNALAFFFAAFFNKNRTALVVTFLIVLGGVIINAALDFLFTNQAPKGYFIWPPFAFYRALSLLSRRTIGKAPIPYRISDLRGDDEVLRALIYLAVEAVVYLIIAAYLSSVLPSQYGVRKPWHFPVTEFFQRRQERHAIRDVTLENGPLANDVDPEETQFEDADVKAERARVLRGDYDPSSPLVMKRMRKLYGAGNKLAVKDMSFAVEPNIIFGLLGPNGAGKTTLISILTGLYKPTSGEAILAGYDTRTQMSDVYRSIGVCPQHDILWDDLTVGEHLLFYARLKGIPPKEENAAMMRSLRMVSLEPFRNRLSKGLSGGEKRRLSIAISLIGDPGVVFLDEPTTGLDPEVRRLIWTIINEAKQGRTLILTTHSMEEAEVLCHRIGIMAKGTFRCLGNQLRLKEVYGRGFKLEFTCKPEDTERVSNYIESLLPSSATKLDSFVIHVSYEFEAQKGLIPMLFREIEAHKKEYGITDWGLSQTTLEEVFLRIIAEDDAEAD</sequence>
<dbReference type="InterPro" id="IPR003593">
    <property type="entry name" value="AAA+_ATPase"/>
</dbReference>
<gene>
    <name evidence="13" type="ORF">BZG36_01131</name>
</gene>
<dbReference type="InterPro" id="IPR017871">
    <property type="entry name" value="ABC_transporter-like_CS"/>
</dbReference>
<dbReference type="OrthoDB" id="8061355at2759"/>
<dbReference type="PANTHER" id="PTHR19229:SF36">
    <property type="entry name" value="ATP-BINDING CASSETTE SUB-FAMILY A MEMBER 2"/>
    <property type="match status" value="1"/>
</dbReference>
<evidence type="ECO:0000256" key="7">
    <source>
        <dbReference type="ARBA" id="ARBA00022840"/>
    </source>
</evidence>
<dbReference type="EMBL" id="MVBO01000007">
    <property type="protein sequence ID" value="OZJ06092.1"/>
    <property type="molecule type" value="Genomic_DNA"/>
</dbReference>
<keyword evidence="14" id="KW-1185">Reference proteome</keyword>
<dbReference type="Pfam" id="PF00005">
    <property type="entry name" value="ABC_tran"/>
    <property type="match status" value="1"/>
</dbReference>
<dbReference type="GO" id="GO:0016887">
    <property type="term" value="F:ATP hydrolysis activity"/>
    <property type="evidence" value="ECO:0007669"/>
    <property type="project" value="InterPro"/>
</dbReference>
<keyword evidence="5" id="KW-0677">Repeat</keyword>
<comment type="similarity">
    <text evidence="2">Belongs to the ABC transporter superfamily. ABCA family.</text>
</comment>
<dbReference type="Pfam" id="PF12698">
    <property type="entry name" value="ABC2_membrane_3"/>
    <property type="match status" value="1"/>
</dbReference>
<keyword evidence="3" id="KW-0813">Transport</keyword>
<evidence type="ECO:0000256" key="11">
    <source>
        <dbReference type="SAM" id="Phobius"/>
    </source>
</evidence>
<keyword evidence="6" id="KW-0547">Nucleotide-binding</keyword>
<keyword evidence="9 11" id="KW-0472">Membrane</keyword>
<dbReference type="GO" id="GO:0016020">
    <property type="term" value="C:membrane"/>
    <property type="evidence" value="ECO:0007669"/>
    <property type="project" value="UniProtKB-SubCell"/>
</dbReference>
<feature type="transmembrane region" description="Helical" evidence="11">
    <location>
        <begin position="627"/>
        <end position="650"/>
    </location>
</feature>
<dbReference type="SMART" id="SM00382">
    <property type="entry name" value="AAA"/>
    <property type="match status" value="1"/>
</dbReference>
<dbReference type="AlphaFoldDB" id="A0A261Y667"/>
<evidence type="ECO:0000256" key="8">
    <source>
        <dbReference type="ARBA" id="ARBA00022989"/>
    </source>
</evidence>
<comment type="caution">
    <text evidence="13">The sequence shown here is derived from an EMBL/GenBank/DDBJ whole genome shotgun (WGS) entry which is preliminary data.</text>
</comment>
<evidence type="ECO:0000259" key="12">
    <source>
        <dbReference type="PROSITE" id="PS50893"/>
    </source>
</evidence>
<feature type="transmembrane region" description="Helical" evidence="11">
    <location>
        <begin position="590"/>
        <end position="615"/>
    </location>
</feature>
<keyword evidence="8 11" id="KW-1133">Transmembrane helix</keyword>
<feature type="transmembrane region" description="Helical" evidence="11">
    <location>
        <begin position="657"/>
        <end position="675"/>
    </location>
</feature>
<keyword evidence="4 11" id="KW-0812">Transmembrane</keyword>
<dbReference type="SUPFAM" id="SSF52540">
    <property type="entry name" value="P-loop containing nucleoside triphosphate hydrolases"/>
    <property type="match status" value="1"/>
</dbReference>
<dbReference type="InterPro" id="IPR003439">
    <property type="entry name" value="ABC_transporter-like_ATP-bd"/>
</dbReference>
<dbReference type="FunFam" id="3.40.50.300:FF:000665">
    <property type="entry name" value="ABC transporter A family member 2"/>
    <property type="match status" value="1"/>
</dbReference>
<feature type="transmembrane region" description="Helical" evidence="11">
    <location>
        <begin position="551"/>
        <end position="569"/>
    </location>
</feature>
<dbReference type="PROSITE" id="PS00211">
    <property type="entry name" value="ABC_TRANSPORTER_1"/>
    <property type="match status" value="1"/>
</dbReference>
<feature type="compositionally biased region" description="Basic and acidic residues" evidence="10">
    <location>
        <begin position="32"/>
        <end position="51"/>
    </location>
</feature>
<proteinExistence type="inferred from homology"/>
<reference evidence="13 14" key="1">
    <citation type="journal article" date="2017" name="Mycologia">
        <title>Bifiguratus adelaidae, gen. et sp. nov., a new member of Mucoromycotina in endophytic and soil-dwelling habitats.</title>
        <authorList>
            <person name="Torres-Cruz T.J."/>
            <person name="Billingsley Tobias T.L."/>
            <person name="Almatruk M."/>
            <person name="Hesse C."/>
            <person name="Kuske C.R."/>
            <person name="Desiro A."/>
            <person name="Benucci G.M."/>
            <person name="Bonito G."/>
            <person name="Stajich J.E."/>
            <person name="Dunlap C."/>
            <person name="Arnold A.E."/>
            <person name="Porras-Alfaro A."/>
        </authorList>
    </citation>
    <scope>NUCLEOTIDE SEQUENCE [LARGE SCALE GENOMIC DNA]</scope>
    <source>
        <strain evidence="13 14">AZ0501</strain>
    </source>
</reference>
<evidence type="ECO:0000256" key="9">
    <source>
        <dbReference type="ARBA" id="ARBA00023136"/>
    </source>
</evidence>
<dbReference type="CDD" id="cd03263">
    <property type="entry name" value="ABC_subfamily_A"/>
    <property type="match status" value="1"/>
</dbReference>
<evidence type="ECO:0000313" key="14">
    <source>
        <dbReference type="Proteomes" id="UP000242875"/>
    </source>
</evidence>
<dbReference type="GO" id="GO:0005524">
    <property type="term" value="F:ATP binding"/>
    <property type="evidence" value="ECO:0007669"/>
    <property type="project" value="UniProtKB-KW"/>
</dbReference>
<comment type="subcellular location">
    <subcellularLocation>
        <location evidence="1">Membrane</location>
        <topology evidence="1">Multi-pass membrane protein</topology>
    </subcellularLocation>
</comment>
<evidence type="ECO:0000313" key="13">
    <source>
        <dbReference type="EMBL" id="OZJ06092.1"/>
    </source>
</evidence>
<dbReference type="GO" id="GO:0140359">
    <property type="term" value="F:ABC-type transporter activity"/>
    <property type="evidence" value="ECO:0007669"/>
    <property type="project" value="InterPro"/>
</dbReference>
<evidence type="ECO:0000256" key="3">
    <source>
        <dbReference type="ARBA" id="ARBA00022448"/>
    </source>
</evidence>
<evidence type="ECO:0000256" key="10">
    <source>
        <dbReference type="SAM" id="MobiDB-lite"/>
    </source>
</evidence>
<dbReference type="InterPro" id="IPR013525">
    <property type="entry name" value="ABC2_TM"/>
</dbReference>
<dbReference type="InterPro" id="IPR026082">
    <property type="entry name" value="ABCA"/>
</dbReference>
<feature type="domain" description="ABC transporter" evidence="12">
    <location>
        <begin position="821"/>
        <end position="1052"/>
    </location>
</feature>
<feature type="transmembrane region" description="Helical" evidence="11">
    <location>
        <begin position="97"/>
        <end position="127"/>
    </location>
</feature>
<name>A0A261Y667_9FUNG</name>
<keyword evidence="7" id="KW-0067">ATP-binding</keyword>
<organism evidence="13 14">
    <name type="scientific">Bifiguratus adelaidae</name>
    <dbReference type="NCBI Taxonomy" id="1938954"/>
    <lineage>
        <taxon>Eukaryota</taxon>
        <taxon>Fungi</taxon>
        <taxon>Fungi incertae sedis</taxon>
        <taxon>Mucoromycota</taxon>
        <taxon>Mucoromycotina</taxon>
        <taxon>Endogonomycetes</taxon>
        <taxon>Endogonales</taxon>
        <taxon>Endogonales incertae sedis</taxon>
        <taxon>Bifiguratus</taxon>
    </lineage>
</organism>
<evidence type="ECO:0000256" key="2">
    <source>
        <dbReference type="ARBA" id="ARBA00008869"/>
    </source>
</evidence>